<keyword evidence="8 13" id="KW-0812">Transmembrane</keyword>
<keyword evidence="11 13" id="KW-0472">Membrane</keyword>
<dbReference type="InterPro" id="IPR050222">
    <property type="entry name" value="MATE_MdtK"/>
</dbReference>
<evidence type="ECO:0000313" key="14">
    <source>
        <dbReference type="EMBL" id="QNM06794.1"/>
    </source>
</evidence>
<dbReference type="RefSeq" id="WP_249304493.1">
    <property type="nucleotide sequence ID" value="NZ_CP060634.1"/>
</dbReference>
<keyword evidence="5" id="KW-0813">Transport</keyword>
<dbReference type="InterPro" id="IPR002528">
    <property type="entry name" value="MATE_fam"/>
</dbReference>
<name>A0A7G9G7L2_9FIRM</name>
<comment type="function">
    <text evidence="1">Multidrug efflux pump.</text>
</comment>
<keyword evidence="6" id="KW-0050">Antiport</keyword>
<dbReference type="AlphaFoldDB" id="A0A7G9G7L2"/>
<comment type="similarity">
    <text evidence="3">Belongs to the multi antimicrobial extrusion (MATE) (TC 2.A.66.1) family.</text>
</comment>
<proteinExistence type="inferred from homology"/>
<evidence type="ECO:0000256" key="8">
    <source>
        <dbReference type="ARBA" id="ARBA00022692"/>
    </source>
</evidence>
<dbReference type="CDD" id="cd13138">
    <property type="entry name" value="MATE_yoeA_like"/>
    <property type="match status" value="1"/>
</dbReference>
<sequence length="445" mass="48441">MIKDLTEGKPSSVLWRFSIPMFVSVIFQQLYNIADSAIAGKFAGESALAAVGASYPITMIFMAIAVGSNIGCSVVISQLFGAKKFEEMKTAVYTTLIASVVLSAVLTVFGLWGTGLLMKMINTPANVFDDGALYLRIYIGGFLFLFLYNICTGIFTSLGDSKTPLYFLIGSSLSNIFLDYWFVTGFHMGVAGVAWATFLAQGAACILAFFTLLFRLKKVKTEKRPAMFSANMLKHVGAIAVPSILQQSFISIGNIFIQWRVNGFGSSVIAGYSAAIKLNTFTITSFTTLANGLSSYTAQNMGAGKEERVSQGFRAGTAMAFLVAVPFAAVFFLFGKEMIFLFLPSGADVGTALSTGTTFLKIVSPFYFVVSLKLMADGVLRGAGAMSYFMVATFTDLLLRVILSFLLSVPFRSTGIWLSWPIGWTISTILSYLFYRQGKWKREVL</sequence>
<feature type="transmembrane region" description="Helical" evidence="13">
    <location>
        <begin position="133"/>
        <end position="158"/>
    </location>
</feature>
<dbReference type="Pfam" id="PF01554">
    <property type="entry name" value="MatE"/>
    <property type="match status" value="2"/>
</dbReference>
<feature type="transmembrane region" description="Helical" evidence="13">
    <location>
        <begin position="165"/>
        <end position="183"/>
    </location>
</feature>
<dbReference type="Proteomes" id="UP000515823">
    <property type="component" value="Chromosome"/>
</dbReference>
<dbReference type="InterPro" id="IPR048279">
    <property type="entry name" value="MdtK-like"/>
</dbReference>
<dbReference type="GO" id="GO:0015297">
    <property type="term" value="F:antiporter activity"/>
    <property type="evidence" value="ECO:0007669"/>
    <property type="project" value="UniProtKB-KW"/>
</dbReference>
<dbReference type="GO" id="GO:0006811">
    <property type="term" value="P:monoatomic ion transport"/>
    <property type="evidence" value="ECO:0007669"/>
    <property type="project" value="UniProtKB-KW"/>
</dbReference>
<evidence type="ECO:0000256" key="6">
    <source>
        <dbReference type="ARBA" id="ARBA00022449"/>
    </source>
</evidence>
<evidence type="ECO:0000256" key="4">
    <source>
        <dbReference type="ARBA" id="ARBA00020268"/>
    </source>
</evidence>
<reference evidence="14 15" key="1">
    <citation type="submission" date="2020-08" db="EMBL/GenBank/DDBJ databases">
        <authorList>
            <person name="Liu C."/>
            <person name="Sun Q."/>
        </authorList>
    </citation>
    <scope>NUCLEOTIDE SEQUENCE [LARGE SCALE GENOMIC DNA]</scope>
    <source>
        <strain evidence="14 15">NSJ-38</strain>
    </source>
</reference>
<evidence type="ECO:0000256" key="2">
    <source>
        <dbReference type="ARBA" id="ARBA00004651"/>
    </source>
</evidence>
<evidence type="ECO:0000256" key="5">
    <source>
        <dbReference type="ARBA" id="ARBA00022448"/>
    </source>
</evidence>
<feature type="transmembrane region" description="Helical" evidence="13">
    <location>
        <begin position="354"/>
        <end position="376"/>
    </location>
</feature>
<feature type="transmembrane region" description="Helical" evidence="13">
    <location>
        <begin position="269"/>
        <end position="293"/>
    </location>
</feature>
<protein>
    <recommendedName>
        <fullName evidence="4">Probable multidrug resistance protein NorM</fullName>
    </recommendedName>
    <alternativeName>
        <fullName evidence="12">Multidrug-efflux transporter</fullName>
    </alternativeName>
</protein>
<feature type="transmembrane region" description="Helical" evidence="13">
    <location>
        <begin position="415"/>
        <end position="435"/>
    </location>
</feature>
<feature type="transmembrane region" description="Helical" evidence="13">
    <location>
        <begin position="189"/>
        <end position="214"/>
    </location>
</feature>
<evidence type="ECO:0000313" key="15">
    <source>
        <dbReference type="Proteomes" id="UP000515823"/>
    </source>
</evidence>
<dbReference type="NCBIfam" id="TIGR00797">
    <property type="entry name" value="matE"/>
    <property type="match status" value="1"/>
</dbReference>
<organism evidence="14 15">
    <name type="scientific">Qiania dongpingensis</name>
    <dbReference type="NCBI Taxonomy" id="2763669"/>
    <lineage>
        <taxon>Bacteria</taxon>
        <taxon>Bacillati</taxon>
        <taxon>Bacillota</taxon>
        <taxon>Clostridia</taxon>
        <taxon>Lachnospirales</taxon>
        <taxon>Lachnospiraceae</taxon>
        <taxon>Qiania</taxon>
    </lineage>
</organism>
<feature type="transmembrane region" description="Helical" evidence="13">
    <location>
        <begin position="54"/>
        <end position="80"/>
    </location>
</feature>
<evidence type="ECO:0000256" key="13">
    <source>
        <dbReference type="SAM" id="Phobius"/>
    </source>
</evidence>
<feature type="transmembrane region" description="Helical" evidence="13">
    <location>
        <begin position="12"/>
        <end position="34"/>
    </location>
</feature>
<evidence type="ECO:0000256" key="1">
    <source>
        <dbReference type="ARBA" id="ARBA00003408"/>
    </source>
</evidence>
<dbReference type="PANTHER" id="PTHR43298">
    <property type="entry name" value="MULTIDRUG RESISTANCE PROTEIN NORM-RELATED"/>
    <property type="match status" value="1"/>
</dbReference>
<dbReference type="EMBL" id="CP060634">
    <property type="protein sequence ID" value="QNM06794.1"/>
    <property type="molecule type" value="Genomic_DNA"/>
</dbReference>
<dbReference type="GO" id="GO:0005886">
    <property type="term" value="C:plasma membrane"/>
    <property type="evidence" value="ECO:0007669"/>
    <property type="project" value="UniProtKB-SubCell"/>
</dbReference>
<accession>A0A7G9G7L2</accession>
<dbReference type="PIRSF" id="PIRSF006603">
    <property type="entry name" value="DinF"/>
    <property type="match status" value="1"/>
</dbReference>
<feature type="transmembrane region" description="Helical" evidence="13">
    <location>
        <begin position="388"/>
        <end position="409"/>
    </location>
</feature>
<comment type="subcellular location">
    <subcellularLocation>
        <location evidence="2">Cell membrane</location>
        <topology evidence="2">Multi-pass membrane protein</topology>
    </subcellularLocation>
</comment>
<feature type="transmembrane region" description="Helical" evidence="13">
    <location>
        <begin position="92"/>
        <end position="113"/>
    </location>
</feature>
<keyword evidence="9 13" id="KW-1133">Transmembrane helix</keyword>
<evidence type="ECO:0000256" key="7">
    <source>
        <dbReference type="ARBA" id="ARBA00022475"/>
    </source>
</evidence>
<dbReference type="KEGG" id="qdo:H9Q78_06690"/>
<keyword evidence="7" id="KW-1003">Cell membrane</keyword>
<gene>
    <name evidence="14" type="ORF">H9Q78_06690</name>
</gene>
<dbReference type="GO" id="GO:0042910">
    <property type="term" value="F:xenobiotic transmembrane transporter activity"/>
    <property type="evidence" value="ECO:0007669"/>
    <property type="project" value="InterPro"/>
</dbReference>
<evidence type="ECO:0000256" key="9">
    <source>
        <dbReference type="ARBA" id="ARBA00022989"/>
    </source>
</evidence>
<evidence type="ECO:0000256" key="10">
    <source>
        <dbReference type="ARBA" id="ARBA00023065"/>
    </source>
</evidence>
<feature type="transmembrane region" description="Helical" evidence="13">
    <location>
        <begin position="235"/>
        <end position="257"/>
    </location>
</feature>
<dbReference type="PANTHER" id="PTHR43298:SF2">
    <property type="entry name" value="FMN_FAD EXPORTER YEEO-RELATED"/>
    <property type="match status" value="1"/>
</dbReference>
<evidence type="ECO:0000256" key="12">
    <source>
        <dbReference type="ARBA" id="ARBA00031636"/>
    </source>
</evidence>
<keyword evidence="15" id="KW-1185">Reference proteome</keyword>
<evidence type="ECO:0000256" key="11">
    <source>
        <dbReference type="ARBA" id="ARBA00023136"/>
    </source>
</evidence>
<evidence type="ECO:0000256" key="3">
    <source>
        <dbReference type="ARBA" id="ARBA00010199"/>
    </source>
</evidence>
<keyword evidence="10" id="KW-0406">Ion transport</keyword>
<feature type="transmembrane region" description="Helical" evidence="13">
    <location>
        <begin position="313"/>
        <end position="334"/>
    </location>
</feature>